<comment type="caution">
    <text evidence="1">The sequence shown here is derived from an EMBL/GenBank/DDBJ whole genome shotgun (WGS) entry which is preliminary data.</text>
</comment>
<gene>
    <name evidence="1" type="ORF">MAAFP003_1882</name>
</gene>
<proteinExistence type="predicted"/>
<dbReference type="AlphaFoldDB" id="A0A2K4Y8S7"/>
<organism evidence="1 2">
    <name type="scientific">Mycobacterium ahvazicum</name>
    <dbReference type="NCBI Taxonomy" id="1964395"/>
    <lineage>
        <taxon>Bacteria</taxon>
        <taxon>Bacillati</taxon>
        <taxon>Actinomycetota</taxon>
        <taxon>Actinomycetes</taxon>
        <taxon>Mycobacteriales</taxon>
        <taxon>Mycobacteriaceae</taxon>
        <taxon>Mycobacterium</taxon>
        <taxon>Mycobacterium simiae complex</taxon>
    </lineage>
</organism>
<dbReference type="Proteomes" id="UP000236318">
    <property type="component" value="Unassembled WGS sequence"/>
</dbReference>
<dbReference type="EMBL" id="FXEG02000002">
    <property type="protein sequence ID" value="SOX53212.1"/>
    <property type="molecule type" value="Genomic_DNA"/>
</dbReference>
<accession>A0A2K4Y8S7</accession>
<reference evidence="1" key="1">
    <citation type="submission" date="2018-01" db="EMBL/GenBank/DDBJ databases">
        <authorList>
            <consortium name="Urmite Genomes"/>
        </authorList>
    </citation>
    <scope>NUCLEOTIDE SEQUENCE [LARGE SCALE GENOMIC DNA]</scope>
    <source>
        <strain evidence="1">AFP003</strain>
    </source>
</reference>
<keyword evidence="2" id="KW-1185">Reference proteome</keyword>
<dbReference type="OrthoDB" id="4641051at2"/>
<name>A0A2K4Y8S7_9MYCO</name>
<evidence type="ECO:0000313" key="1">
    <source>
        <dbReference type="EMBL" id="SOX53212.1"/>
    </source>
</evidence>
<dbReference type="RefSeq" id="WP_133160835.1">
    <property type="nucleotide sequence ID" value="NZ_FXEG02000002.1"/>
</dbReference>
<protein>
    <submittedName>
        <fullName evidence="1">ESX-1 secretion-associated protein EspH</fullName>
    </submittedName>
</protein>
<evidence type="ECO:0000313" key="2">
    <source>
        <dbReference type="Proteomes" id="UP000236318"/>
    </source>
</evidence>
<sequence length="201" mass="21144">MPQYDDQDPLAALDFVEDKPASDAESDELAFLDYPAHASHDDVVEQSDAALDTYVPEPTGPGPDDTETALDAVAPLPTAQAGQGAVGMYTVINPPETVSVSALLDGTTGRVALSAKVTSMSEAELAEEILIIADLARRQALAGQQAYLLGGDSLAETMRELGSDGSEVVREFMENGLGLTTQDQADAARAEVFAARYGRNK</sequence>